<organism evidence="1 2">
    <name type="scientific">Psophocarpus tetragonolobus</name>
    <name type="common">Winged bean</name>
    <name type="synonym">Dolichos tetragonolobus</name>
    <dbReference type="NCBI Taxonomy" id="3891"/>
    <lineage>
        <taxon>Eukaryota</taxon>
        <taxon>Viridiplantae</taxon>
        <taxon>Streptophyta</taxon>
        <taxon>Embryophyta</taxon>
        <taxon>Tracheophyta</taxon>
        <taxon>Spermatophyta</taxon>
        <taxon>Magnoliopsida</taxon>
        <taxon>eudicotyledons</taxon>
        <taxon>Gunneridae</taxon>
        <taxon>Pentapetalae</taxon>
        <taxon>rosids</taxon>
        <taxon>fabids</taxon>
        <taxon>Fabales</taxon>
        <taxon>Fabaceae</taxon>
        <taxon>Papilionoideae</taxon>
        <taxon>50 kb inversion clade</taxon>
        <taxon>NPAAA clade</taxon>
        <taxon>indigoferoid/millettioid clade</taxon>
        <taxon>Phaseoleae</taxon>
        <taxon>Psophocarpus</taxon>
    </lineage>
</organism>
<dbReference type="Proteomes" id="UP001386955">
    <property type="component" value="Unassembled WGS sequence"/>
</dbReference>
<gene>
    <name evidence="1" type="ORF">VNO78_25434</name>
</gene>
<reference evidence="1 2" key="1">
    <citation type="submission" date="2024-01" db="EMBL/GenBank/DDBJ databases">
        <title>The genomes of 5 underutilized Papilionoideae crops provide insights into root nodulation and disease resistanc.</title>
        <authorList>
            <person name="Jiang F."/>
        </authorList>
    </citation>
    <scope>NUCLEOTIDE SEQUENCE [LARGE SCALE GENOMIC DNA]</scope>
    <source>
        <strain evidence="1">DUOXIRENSHENG_FW03</strain>
        <tissue evidence="1">Leaves</tissue>
    </source>
</reference>
<name>A0AAN9XFB5_PSOTE</name>
<evidence type="ECO:0000313" key="1">
    <source>
        <dbReference type="EMBL" id="KAK7390135.1"/>
    </source>
</evidence>
<protein>
    <submittedName>
        <fullName evidence="1">Uncharacterized protein</fullName>
    </submittedName>
</protein>
<dbReference type="AlphaFoldDB" id="A0AAN9XFB5"/>
<proteinExistence type="predicted"/>
<evidence type="ECO:0000313" key="2">
    <source>
        <dbReference type="Proteomes" id="UP001386955"/>
    </source>
</evidence>
<comment type="caution">
    <text evidence="1">The sequence shown here is derived from an EMBL/GenBank/DDBJ whole genome shotgun (WGS) entry which is preliminary data.</text>
</comment>
<dbReference type="EMBL" id="JAYMYS010000006">
    <property type="protein sequence ID" value="KAK7390135.1"/>
    <property type="molecule type" value="Genomic_DNA"/>
</dbReference>
<keyword evidence="2" id="KW-1185">Reference proteome</keyword>
<accession>A0AAN9XFB5</accession>
<sequence length="88" mass="9903">MGERPVKGIGDLYKPFELDELHNDAEVITQGCTLECGALDHVLVSRTDYKSKGDGLLGTFLVYSSSLLKSFHLPWFVLLKSRYPIFLL</sequence>